<sequence length="209" mass="21135">MHISDGVLPVSVSIGSYAVSLGLTVWSARKTRSEEMPKLAVVTAAFFVASLIHIPFGPTSVHLIIPGLTGAILGPSAFLSIGLGLLLQSLLFQFGGLTALGANALMMGVPALACGWFFQAFKGSSPSRQALVGGLVGAGGTVLAALILAVLLVTGGEDFFGVAKLALAAHVPVIIIEGAVSALTIGFLARVKPALLLHGLEPAHGQAHG</sequence>
<dbReference type="AlphaFoldDB" id="A0A5K7ZQU1"/>
<accession>A0A5K7ZQU1</accession>
<gene>
    <name evidence="8" type="primary">cbiM</name>
    <name evidence="8" type="ORF">DSCO28_28560</name>
</gene>
<evidence type="ECO:0000256" key="2">
    <source>
        <dbReference type="ARBA" id="ARBA00022448"/>
    </source>
</evidence>
<evidence type="ECO:0000256" key="4">
    <source>
        <dbReference type="ARBA" id="ARBA00022692"/>
    </source>
</evidence>
<dbReference type="Pfam" id="PF01891">
    <property type="entry name" value="CbiM"/>
    <property type="match status" value="1"/>
</dbReference>
<evidence type="ECO:0000313" key="8">
    <source>
        <dbReference type="EMBL" id="BBO82290.1"/>
    </source>
</evidence>
<keyword evidence="5 7" id="KW-1133">Transmembrane helix</keyword>
<dbReference type="Proteomes" id="UP000425960">
    <property type="component" value="Chromosome"/>
</dbReference>
<dbReference type="GO" id="GO:0005886">
    <property type="term" value="C:plasma membrane"/>
    <property type="evidence" value="ECO:0007669"/>
    <property type="project" value="UniProtKB-SubCell"/>
</dbReference>
<dbReference type="InterPro" id="IPR002751">
    <property type="entry name" value="CbiM/NikMN"/>
</dbReference>
<evidence type="ECO:0000256" key="5">
    <source>
        <dbReference type="ARBA" id="ARBA00022989"/>
    </source>
</evidence>
<dbReference type="NCBIfam" id="NF004905">
    <property type="entry name" value="PRK06265.1-5"/>
    <property type="match status" value="1"/>
</dbReference>
<comment type="subcellular location">
    <subcellularLocation>
        <location evidence="1">Cell membrane</location>
        <topology evidence="1">Multi-pass membrane protein</topology>
    </subcellularLocation>
</comment>
<keyword evidence="6 7" id="KW-0472">Membrane</keyword>
<keyword evidence="4 7" id="KW-0812">Transmembrane</keyword>
<reference evidence="8 9" key="1">
    <citation type="submission" date="2019-11" db="EMBL/GenBank/DDBJ databases">
        <title>Comparative genomics of hydrocarbon-degrading Desulfosarcina strains.</title>
        <authorList>
            <person name="Watanabe M."/>
            <person name="Kojima H."/>
            <person name="Fukui M."/>
        </authorList>
    </citation>
    <scope>NUCLEOTIDE SEQUENCE [LARGE SCALE GENOMIC DNA]</scope>
    <source>
        <strain evidence="8 9">28bB2T</strain>
    </source>
</reference>
<feature type="transmembrane region" description="Helical" evidence="7">
    <location>
        <begin position="63"/>
        <end position="87"/>
    </location>
</feature>
<feature type="transmembrane region" description="Helical" evidence="7">
    <location>
        <begin position="39"/>
        <end position="57"/>
    </location>
</feature>
<feature type="transmembrane region" description="Helical" evidence="7">
    <location>
        <begin position="94"/>
        <end position="118"/>
    </location>
</feature>
<dbReference type="EMBL" id="AP021876">
    <property type="protein sequence ID" value="BBO82290.1"/>
    <property type="molecule type" value="Genomic_DNA"/>
</dbReference>
<dbReference type="RefSeq" id="WP_155310692.1">
    <property type="nucleotide sequence ID" value="NZ_AP021876.1"/>
</dbReference>
<evidence type="ECO:0000313" key="9">
    <source>
        <dbReference type="Proteomes" id="UP000425960"/>
    </source>
</evidence>
<feature type="transmembrane region" description="Helical" evidence="7">
    <location>
        <begin position="130"/>
        <end position="153"/>
    </location>
</feature>
<feature type="transmembrane region" description="Helical" evidence="7">
    <location>
        <begin position="165"/>
        <end position="189"/>
    </location>
</feature>
<evidence type="ECO:0000256" key="1">
    <source>
        <dbReference type="ARBA" id="ARBA00004651"/>
    </source>
</evidence>
<dbReference type="KEGG" id="dov:DSCO28_28560"/>
<protein>
    <submittedName>
        <fullName evidence="8">Cobalt transporter CbiM</fullName>
    </submittedName>
</protein>
<dbReference type="GO" id="GO:0000041">
    <property type="term" value="P:transition metal ion transport"/>
    <property type="evidence" value="ECO:0007669"/>
    <property type="project" value="InterPro"/>
</dbReference>
<evidence type="ECO:0000256" key="6">
    <source>
        <dbReference type="ARBA" id="ARBA00023136"/>
    </source>
</evidence>
<keyword evidence="2" id="KW-0813">Transport</keyword>
<feature type="transmembrane region" description="Helical" evidence="7">
    <location>
        <begin position="6"/>
        <end position="27"/>
    </location>
</feature>
<evidence type="ECO:0000256" key="7">
    <source>
        <dbReference type="SAM" id="Phobius"/>
    </source>
</evidence>
<keyword evidence="3" id="KW-1003">Cell membrane</keyword>
<proteinExistence type="predicted"/>
<dbReference type="PANTHER" id="PTHR34229:SF1">
    <property type="entry name" value="METAL TRANSPORT PROTEIN HI_1621-RELATED"/>
    <property type="match status" value="1"/>
</dbReference>
<dbReference type="Gene3D" id="1.10.1760.20">
    <property type="match status" value="1"/>
</dbReference>
<evidence type="ECO:0000256" key="3">
    <source>
        <dbReference type="ARBA" id="ARBA00022475"/>
    </source>
</evidence>
<name>A0A5K7ZQU1_9BACT</name>
<organism evidence="8 9">
    <name type="scientific">Desulfosarcina ovata subsp. sediminis</name>
    <dbReference type="NCBI Taxonomy" id="885957"/>
    <lineage>
        <taxon>Bacteria</taxon>
        <taxon>Pseudomonadati</taxon>
        <taxon>Thermodesulfobacteriota</taxon>
        <taxon>Desulfobacteria</taxon>
        <taxon>Desulfobacterales</taxon>
        <taxon>Desulfosarcinaceae</taxon>
        <taxon>Desulfosarcina</taxon>
    </lineage>
</organism>
<dbReference type="PANTHER" id="PTHR34229">
    <property type="entry name" value="METAL TRANSPORT PROTEIN HI_1621-RELATED"/>
    <property type="match status" value="1"/>
</dbReference>